<organism evidence="7 8">
    <name type="scientific">Inquilinus limosus</name>
    <dbReference type="NCBI Taxonomy" id="171674"/>
    <lineage>
        <taxon>Bacteria</taxon>
        <taxon>Pseudomonadati</taxon>
        <taxon>Pseudomonadota</taxon>
        <taxon>Alphaproteobacteria</taxon>
        <taxon>Rhodospirillales</taxon>
        <taxon>Rhodospirillaceae</taxon>
        <taxon>Inquilinus</taxon>
    </lineage>
</organism>
<feature type="binding site" evidence="5">
    <location>
        <position position="9"/>
    </location>
    <ligand>
        <name>Mg(2+)</name>
        <dbReference type="ChEBI" id="CHEBI:18420"/>
    </ligand>
</feature>
<keyword evidence="1 5" id="KW-1277">Toxin-antitoxin system</keyword>
<evidence type="ECO:0000259" key="6">
    <source>
        <dbReference type="Pfam" id="PF01850"/>
    </source>
</evidence>
<evidence type="ECO:0000313" key="7">
    <source>
        <dbReference type="EMBL" id="MBW8725889.1"/>
    </source>
</evidence>
<sequence length="152" mass="16520">MTDRRFTLDTNVLIYAIDNAEGDKHSRAKEIVERAAQTDCVLAIQALGEFYVTSQRRRLLPAAQAAAQVADWIELFATIAPATANTMTATREAAAARFGYWDAMLLSTADSHGCTTLLSEDMTDGVALGGVTVRNPFRGDRLPDEIEALLTV</sequence>
<evidence type="ECO:0000256" key="3">
    <source>
        <dbReference type="ARBA" id="ARBA00022723"/>
    </source>
</evidence>
<dbReference type="HAMAP" id="MF_00265">
    <property type="entry name" value="VapC_Nob1"/>
    <property type="match status" value="1"/>
</dbReference>
<protein>
    <recommendedName>
        <fullName evidence="5">Ribonuclease VapC</fullName>
        <shortName evidence="5">RNase VapC</shortName>
        <ecNumber evidence="5">3.1.-.-</ecNumber>
    </recommendedName>
    <alternativeName>
        <fullName evidence="5">Toxin VapC</fullName>
    </alternativeName>
</protein>
<feature type="binding site" evidence="5">
    <location>
        <position position="102"/>
    </location>
    <ligand>
        <name>Mg(2+)</name>
        <dbReference type="ChEBI" id="CHEBI:18420"/>
    </ligand>
</feature>
<dbReference type="GO" id="GO:0004540">
    <property type="term" value="F:RNA nuclease activity"/>
    <property type="evidence" value="ECO:0007669"/>
    <property type="project" value="InterPro"/>
</dbReference>
<comment type="cofactor">
    <cofactor evidence="5">
        <name>Mg(2+)</name>
        <dbReference type="ChEBI" id="CHEBI:18420"/>
    </cofactor>
</comment>
<dbReference type="InterPro" id="IPR022907">
    <property type="entry name" value="VapC_family"/>
</dbReference>
<feature type="domain" description="PIN" evidence="6">
    <location>
        <begin position="8"/>
        <end position="121"/>
    </location>
</feature>
<reference evidence="7" key="1">
    <citation type="submission" date="2020-06" db="EMBL/GenBank/DDBJ databases">
        <title>Stable isotope informed genome-resolved metagenomics uncovers potential trophic interactions in rhizosphere soil.</title>
        <authorList>
            <person name="Starr E.P."/>
            <person name="Shi S."/>
            <person name="Blazewicz S.J."/>
            <person name="Koch B.J."/>
            <person name="Probst A.J."/>
            <person name="Hungate B.A."/>
            <person name="Pett-Ridge J."/>
            <person name="Firestone M.K."/>
            <person name="Banfield J.F."/>
        </authorList>
    </citation>
    <scope>NUCLEOTIDE SEQUENCE</scope>
    <source>
        <strain evidence="7">YM_69_17</strain>
    </source>
</reference>
<dbReference type="Gene3D" id="3.40.50.1010">
    <property type="entry name" value="5'-nuclease"/>
    <property type="match status" value="1"/>
</dbReference>
<dbReference type="Proteomes" id="UP000700706">
    <property type="component" value="Unassembled WGS sequence"/>
</dbReference>
<comment type="function">
    <text evidence="5">Toxic component of a toxin-antitoxin (TA) system. An RNase.</text>
</comment>
<dbReference type="AlphaFoldDB" id="A0A952KKP8"/>
<accession>A0A952KKP8</accession>
<dbReference type="EMBL" id="JAEKLZ010000189">
    <property type="protein sequence ID" value="MBW8725889.1"/>
    <property type="molecule type" value="Genomic_DNA"/>
</dbReference>
<keyword evidence="5" id="KW-0460">Magnesium</keyword>
<evidence type="ECO:0000256" key="4">
    <source>
        <dbReference type="ARBA" id="ARBA00022801"/>
    </source>
</evidence>
<comment type="caution">
    <text evidence="7">The sequence shown here is derived from an EMBL/GenBank/DDBJ whole genome shotgun (WGS) entry which is preliminary data.</text>
</comment>
<dbReference type="GO" id="GO:0016787">
    <property type="term" value="F:hydrolase activity"/>
    <property type="evidence" value="ECO:0007669"/>
    <property type="project" value="UniProtKB-KW"/>
</dbReference>
<dbReference type="CDD" id="cd18692">
    <property type="entry name" value="PIN_VapC-like"/>
    <property type="match status" value="1"/>
</dbReference>
<dbReference type="GO" id="GO:0000287">
    <property type="term" value="F:magnesium ion binding"/>
    <property type="evidence" value="ECO:0007669"/>
    <property type="project" value="UniProtKB-UniRule"/>
</dbReference>
<dbReference type="InterPro" id="IPR029060">
    <property type="entry name" value="PIN-like_dom_sf"/>
</dbReference>
<proteinExistence type="inferred from homology"/>
<keyword evidence="2 5" id="KW-0540">Nuclease</keyword>
<evidence type="ECO:0000256" key="5">
    <source>
        <dbReference type="HAMAP-Rule" id="MF_00265"/>
    </source>
</evidence>
<keyword evidence="3 5" id="KW-0479">Metal-binding</keyword>
<evidence type="ECO:0000256" key="1">
    <source>
        <dbReference type="ARBA" id="ARBA00022649"/>
    </source>
</evidence>
<dbReference type="EC" id="3.1.-.-" evidence="5"/>
<comment type="similarity">
    <text evidence="5">Belongs to the PINc/VapC protein family.</text>
</comment>
<evidence type="ECO:0000256" key="2">
    <source>
        <dbReference type="ARBA" id="ARBA00022722"/>
    </source>
</evidence>
<evidence type="ECO:0000313" key="8">
    <source>
        <dbReference type="Proteomes" id="UP000700706"/>
    </source>
</evidence>
<dbReference type="Pfam" id="PF01850">
    <property type="entry name" value="PIN"/>
    <property type="match status" value="1"/>
</dbReference>
<dbReference type="SUPFAM" id="SSF88723">
    <property type="entry name" value="PIN domain-like"/>
    <property type="match status" value="1"/>
</dbReference>
<dbReference type="InterPro" id="IPR002716">
    <property type="entry name" value="PIN_dom"/>
</dbReference>
<dbReference type="GO" id="GO:0090729">
    <property type="term" value="F:toxin activity"/>
    <property type="evidence" value="ECO:0007669"/>
    <property type="project" value="UniProtKB-KW"/>
</dbReference>
<keyword evidence="5" id="KW-0800">Toxin</keyword>
<name>A0A952KKP8_9PROT</name>
<keyword evidence="4 5" id="KW-0378">Hydrolase</keyword>
<gene>
    <name evidence="5" type="primary">vapC</name>
    <name evidence="7" type="ORF">JF625_12145</name>
</gene>